<protein>
    <submittedName>
        <fullName evidence="3">Peptide-binding protein</fullName>
    </submittedName>
</protein>
<dbReference type="GO" id="GO:0004040">
    <property type="term" value="F:amidase activity"/>
    <property type="evidence" value="ECO:0007669"/>
    <property type="project" value="InterPro"/>
</dbReference>
<feature type="chain" id="PRO_5039245444" evidence="1">
    <location>
        <begin position="24"/>
        <end position="838"/>
    </location>
</feature>
<keyword evidence="1" id="KW-0732">Signal</keyword>
<dbReference type="PROSITE" id="PS51781">
    <property type="entry name" value="SH3B"/>
    <property type="match status" value="5"/>
</dbReference>
<proteinExistence type="predicted"/>
<dbReference type="EMBL" id="QEWE01000017">
    <property type="protein sequence ID" value="REJ28353.1"/>
    <property type="molecule type" value="Genomic_DNA"/>
</dbReference>
<dbReference type="Gene3D" id="2.30.30.40">
    <property type="entry name" value="SH3 Domains"/>
    <property type="match status" value="5"/>
</dbReference>
<dbReference type="PANTHER" id="PTHR34408">
    <property type="entry name" value="FAMILY PROTEIN, PUTATIVE-RELATED"/>
    <property type="match status" value="1"/>
</dbReference>
<dbReference type="RefSeq" id="WP_276643618.1">
    <property type="nucleotide sequence ID" value="NZ_QEWB01000007.1"/>
</dbReference>
<dbReference type="Gene3D" id="1.10.530.10">
    <property type="match status" value="1"/>
</dbReference>
<comment type="caution">
    <text evidence="3">The sequence shown here is derived from an EMBL/GenBank/DDBJ whole genome shotgun (WGS) entry which is preliminary data.</text>
</comment>
<evidence type="ECO:0000259" key="2">
    <source>
        <dbReference type="PROSITE" id="PS51781"/>
    </source>
</evidence>
<evidence type="ECO:0000313" key="3">
    <source>
        <dbReference type="EMBL" id="REJ28353.1"/>
    </source>
</evidence>
<dbReference type="Pfam" id="PF08239">
    <property type="entry name" value="SH3_3"/>
    <property type="match status" value="5"/>
</dbReference>
<feature type="signal peptide" evidence="1">
    <location>
        <begin position="1"/>
        <end position="23"/>
    </location>
</feature>
<gene>
    <name evidence="3" type="ORF">C6P37_08970</name>
</gene>
<feature type="domain" description="SH3b" evidence="2">
    <location>
        <begin position="211"/>
        <end position="281"/>
    </location>
</feature>
<dbReference type="Pfam" id="PF01832">
    <property type="entry name" value="Glucosaminidase"/>
    <property type="match status" value="1"/>
</dbReference>
<accession>A0A3E0K3Z5</accession>
<dbReference type="Proteomes" id="UP000257014">
    <property type="component" value="Unassembled WGS sequence"/>
</dbReference>
<dbReference type="InterPro" id="IPR003646">
    <property type="entry name" value="SH3-like_bac-type"/>
</dbReference>
<name>A0A3E0K3Z5_9BACI</name>
<feature type="domain" description="SH3b" evidence="2">
    <location>
        <begin position="767"/>
        <end position="837"/>
    </location>
</feature>
<feature type="domain" description="SH3b" evidence="2">
    <location>
        <begin position="429"/>
        <end position="492"/>
    </location>
</feature>
<reference evidence="3 4" key="1">
    <citation type="submission" date="2018-03" db="EMBL/GenBank/DDBJ databases">
        <authorList>
            <person name="Keele B.F."/>
        </authorList>
    </citation>
    <scope>NUCLEOTIDE SEQUENCE [LARGE SCALE GENOMIC DNA]</scope>
    <source>
        <strain evidence="3">ZCTH4_d</strain>
    </source>
</reference>
<feature type="domain" description="SH3b" evidence="2">
    <location>
        <begin position="33"/>
        <end position="111"/>
    </location>
</feature>
<dbReference type="InterPro" id="IPR052354">
    <property type="entry name" value="Cell_Wall_Dynamics_Protein"/>
</dbReference>
<dbReference type="AlphaFoldDB" id="A0A3E0K3Z5"/>
<dbReference type="SMART" id="SM00047">
    <property type="entry name" value="LYZ2"/>
    <property type="match status" value="1"/>
</dbReference>
<evidence type="ECO:0000313" key="4">
    <source>
        <dbReference type="Proteomes" id="UP000257014"/>
    </source>
</evidence>
<sequence length="838" mass="92022">MKKFWKIVAVSTTILFFSATAMPALPGNHWTVEAAGTVKLNKVPYQTTANLNLRTGPGTKYKVILTIPKGKQVTATEKSGNWYKVSYSYTSKGKKYTKTGWVSGSYLKKVSSSGSSASASGTTKITKTVYQTTANLNMRTGPGTKYKVILTIPKGKQVTATEKSGSWYKVSYSYTSKGKKYTKTGWISGSYLKKVPTSGSSGSASGTTKITKTVYQTTANLNMRTGPGTKYKVIFTIPKGKTVSATEKSGSWLKVSYTYTSKGKSYTKTGWVSSSYLKEYNQYINTAGTYYFTTKTANLYSGPNTKSKAASVPKDNGFYSTKKVINSIGQTFYQVSHNGKTLYVYSGDVKKVSPAVFSETKYKANTDTWLYQSPGINTAKLVKIPKDAVISSGLSVASWYKTSYGGKTGFVQAGQFSKYSPGFTETKIANESYLVTDNLNLRQLPDTKSAILVTISKNTIVQPTHKTSNGWFKISYNGKIGYVSGDYLDKIIVPAYSGTIKPYLFLDLRKPSKVTAQQIDQYIAAKAKGNTSVLLNKGKVFIDAGKKYGVNALFLAALAIHESGAGTSPLSLGKNNLFGFGAFDAAPYIAAYRFPSVDEAIYYIAQELKATYLNEKNWKFKGPYLGYKAVTEKKKIRIDSLSTGMNFYYASDPQWGIKIATHMQNILAYKASDYSDVDPNLNVPDRPAIPAGSDVFPPGILAVANSDLTLFPSKKIDAKNQLTIKKGTTFYLLEKTNDYWVKLKYNNKEYWTNSIKFESYRNYISVKNLGRVTATALNIRAGASTNHPIIGSLKQNEYIQIALDSSGKIAKSGNWYQIVLAGGKKGWVSGDYVKLELQ</sequence>
<dbReference type="SMART" id="SM00287">
    <property type="entry name" value="SH3b"/>
    <property type="match status" value="7"/>
</dbReference>
<dbReference type="InterPro" id="IPR002901">
    <property type="entry name" value="MGlyc_endo_b_GlcNAc-like_dom"/>
</dbReference>
<organism evidence="3 4">
    <name type="scientific">Caldibacillus debilis</name>
    <dbReference type="NCBI Taxonomy" id="301148"/>
    <lineage>
        <taxon>Bacteria</taxon>
        <taxon>Bacillati</taxon>
        <taxon>Bacillota</taxon>
        <taxon>Bacilli</taxon>
        <taxon>Bacillales</taxon>
        <taxon>Bacillaceae</taxon>
        <taxon>Caldibacillus</taxon>
    </lineage>
</organism>
<dbReference type="PANTHER" id="PTHR34408:SF1">
    <property type="entry name" value="GLYCOSYL HYDROLASE FAMILY 19 DOMAIN-CONTAINING PROTEIN HI_1415"/>
    <property type="match status" value="1"/>
</dbReference>
<feature type="domain" description="SH3b" evidence="2">
    <location>
        <begin position="126"/>
        <end position="196"/>
    </location>
</feature>
<evidence type="ECO:0000256" key="1">
    <source>
        <dbReference type="SAM" id="SignalP"/>
    </source>
</evidence>